<gene>
    <name evidence="9" type="primary">LOC106469731</name>
</gene>
<protein>
    <submittedName>
        <fullName evidence="9">Neuronal calcium sensor 1-like</fullName>
    </submittedName>
</protein>
<keyword evidence="3" id="KW-0479">Metal-binding</keyword>
<dbReference type="InterPro" id="IPR011992">
    <property type="entry name" value="EF-hand-dom_pair"/>
</dbReference>
<evidence type="ECO:0000256" key="6">
    <source>
        <dbReference type="ARBA" id="ARBA00023288"/>
    </source>
</evidence>
<dbReference type="CDD" id="cd00051">
    <property type="entry name" value="EFh"/>
    <property type="match status" value="2"/>
</dbReference>
<dbReference type="RefSeq" id="XP_013785697.2">
    <property type="nucleotide sequence ID" value="XM_013930243.2"/>
</dbReference>
<proteinExistence type="inferred from homology"/>
<evidence type="ECO:0000256" key="4">
    <source>
        <dbReference type="ARBA" id="ARBA00022737"/>
    </source>
</evidence>
<evidence type="ECO:0000256" key="2">
    <source>
        <dbReference type="ARBA" id="ARBA00022707"/>
    </source>
</evidence>
<feature type="domain" description="EF-hand" evidence="7">
    <location>
        <begin position="54"/>
        <end position="89"/>
    </location>
</feature>
<keyword evidence="4" id="KW-0677">Repeat</keyword>
<evidence type="ECO:0000313" key="8">
    <source>
        <dbReference type="Proteomes" id="UP000694941"/>
    </source>
</evidence>
<dbReference type="SMART" id="SM00054">
    <property type="entry name" value="EFh"/>
    <property type="match status" value="3"/>
</dbReference>
<dbReference type="PROSITE" id="PS00018">
    <property type="entry name" value="EF_HAND_1"/>
    <property type="match status" value="3"/>
</dbReference>
<dbReference type="Proteomes" id="UP000694941">
    <property type="component" value="Unplaced"/>
</dbReference>
<name>A0ABM1BNR0_LIMPO</name>
<dbReference type="PANTHER" id="PTHR23055:SF198">
    <property type="entry name" value="NEURONAL CALCIUM SENSOR 1"/>
    <property type="match status" value="1"/>
</dbReference>
<dbReference type="Gene3D" id="1.10.238.10">
    <property type="entry name" value="EF-hand"/>
    <property type="match status" value="1"/>
</dbReference>
<keyword evidence="2" id="KW-0519">Myristate</keyword>
<dbReference type="Pfam" id="PF00036">
    <property type="entry name" value="EF-hand_1"/>
    <property type="match status" value="1"/>
</dbReference>
<keyword evidence="5" id="KW-0106">Calcium</keyword>
<dbReference type="SUPFAM" id="SSF47473">
    <property type="entry name" value="EF-hand"/>
    <property type="match status" value="1"/>
</dbReference>
<organism evidence="8 9">
    <name type="scientific">Limulus polyphemus</name>
    <name type="common">Atlantic horseshoe crab</name>
    <dbReference type="NCBI Taxonomy" id="6850"/>
    <lineage>
        <taxon>Eukaryota</taxon>
        <taxon>Metazoa</taxon>
        <taxon>Ecdysozoa</taxon>
        <taxon>Arthropoda</taxon>
        <taxon>Chelicerata</taxon>
        <taxon>Merostomata</taxon>
        <taxon>Xiphosura</taxon>
        <taxon>Limulidae</taxon>
        <taxon>Limulus</taxon>
    </lineage>
</organism>
<evidence type="ECO:0000256" key="1">
    <source>
        <dbReference type="ARBA" id="ARBA00006049"/>
    </source>
</evidence>
<dbReference type="GeneID" id="106469731"/>
<evidence type="ECO:0000256" key="3">
    <source>
        <dbReference type="ARBA" id="ARBA00022723"/>
    </source>
</evidence>
<evidence type="ECO:0000313" key="9">
    <source>
        <dbReference type="RefSeq" id="XP_013785697.2"/>
    </source>
</evidence>
<sequence length="151" mass="17200">MTKEIFEKIYGQFFPAGNPSPFVDYIFNVLDVNKDGVVSFKEFITAISVTTHGSIDEKLNWAFRLYDIDSDGYVCRSEMLDIVTAIYRLHGRFDHSLGENDEPEQRVNQLFDKLDKDGDGKITCEEFCRGFKNDPVIVRALVPDDSSKSVS</sequence>
<dbReference type="PANTHER" id="PTHR23055">
    <property type="entry name" value="CALCIUM BINDING PROTEINS"/>
    <property type="match status" value="1"/>
</dbReference>
<feature type="domain" description="EF-hand" evidence="7">
    <location>
        <begin position="18"/>
        <end position="53"/>
    </location>
</feature>
<evidence type="ECO:0000259" key="7">
    <source>
        <dbReference type="PROSITE" id="PS50222"/>
    </source>
</evidence>
<evidence type="ECO:0000256" key="5">
    <source>
        <dbReference type="ARBA" id="ARBA00022837"/>
    </source>
</evidence>
<accession>A0ABM1BNR0</accession>
<dbReference type="InterPro" id="IPR018247">
    <property type="entry name" value="EF_Hand_1_Ca_BS"/>
</dbReference>
<feature type="domain" description="EF-hand" evidence="7">
    <location>
        <begin position="102"/>
        <end position="137"/>
    </location>
</feature>
<dbReference type="PROSITE" id="PS50222">
    <property type="entry name" value="EF_HAND_2"/>
    <property type="match status" value="3"/>
</dbReference>
<reference evidence="9" key="1">
    <citation type="submission" date="2025-08" db="UniProtKB">
        <authorList>
            <consortium name="RefSeq"/>
        </authorList>
    </citation>
    <scope>IDENTIFICATION</scope>
    <source>
        <tissue evidence="9">Muscle</tissue>
    </source>
</reference>
<dbReference type="Pfam" id="PF13499">
    <property type="entry name" value="EF-hand_7"/>
    <property type="match status" value="1"/>
</dbReference>
<keyword evidence="6" id="KW-0449">Lipoprotein</keyword>
<comment type="similarity">
    <text evidence="1">Belongs to the recoverin family.</text>
</comment>
<dbReference type="InterPro" id="IPR028846">
    <property type="entry name" value="Recoverin"/>
</dbReference>
<keyword evidence="8" id="KW-1185">Reference proteome</keyword>
<dbReference type="InterPro" id="IPR002048">
    <property type="entry name" value="EF_hand_dom"/>
</dbReference>